<name>F4KXL0_HALH1</name>
<dbReference type="SUPFAM" id="SSF51658">
    <property type="entry name" value="Xylose isomerase-like"/>
    <property type="match status" value="1"/>
</dbReference>
<dbReference type="Gene3D" id="3.20.20.150">
    <property type="entry name" value="Divalent-metal-dependent TIM barrel enzymes"/>
    <property type="match status" value="1"/>
</dbReference>
<protein>
    <submittedName>
        <fullName evidence="3">Xylose isomerase domain-containing protein TIM barrel</fullName>
    </submittedName>
</protein>
<gene>
    <name evidence="3" type="ordered locus">Halhy_2508</name>
</gene>
<evidence type="ECO:0000313" key="3">
    <source>
        <dbReference type="EMBL" id="AEE50381.1"/>
    </source>
</evidence>
<dbReference type="STRING" id="760192.Halhy_2508"/>
<accession>F4KXL0</accession>
<organism evidence="3 4">
    <name type="scientific">Haliscomenobacter hydrossis (strain ATCC 27775 / DSM 1100 / LMG 10767 / O)</name>
    <dbReference type="NCBI Taxonomy" id="760192"/>
    <lineage>
        <taxon>Bacteria</taxon>
        <taxon>Pseudomonadati</taxon>
        <taxon>Bacteroidota</taxon>
        <taxon>Saprospiria</taxon>
        <taxon>Saprospirales</taxon>
        <taxon>Haliscomenobacteraceae</taxon>
        <taxon>Haliscomenobacter</taxon>
    </lineage>
</organism>
<reference key="2">
    <citation type="submission" date="2011-04" db="EMBL/GenBank/DDBJ databases">
        <title>Complete sequence of chromosome of Haliscomenobacter hydrossis DSM 1100.</title>
        <authorList>
            <consortium name="US DOE Joint Genome Institute (JGI-PGF)"/>
            <person name="Lucas S."/>
            <person name="Han J."/>
            <person name="Lapidus A."/>
            <person name="Bruce D."/>
            <person name="Goodwin L."/>
            <person name="Pitluck S."/>
            <person name="Peters L."/>
            <person name="Kyrpides N."/>
            <person name="Mavromatis K."/>
            <person name="Ivanova N."/>
            <person name="Ovchinnikova G."/>
            <person name="Pagani I."/>
            <person name="Daligault H."/>
            <person name="Detter J.C."/>
            <person name="Han C."/>
            <person name="Land M."/>
            <person name="Hauser L."/>
            <person name="Markowitz V."/>
            <person name="Cheng J.-F."/>
            <person name="Hugenholtz P."/>
            <person name="Woyke T."/>
            <person name="Wu D."/>
            <person name="Verbarg S."/>
            <person name="Frueling A."/>
            <person name="Brambilla E."/>
            <person name="Klenk H.-P."/>
            <person name="Eisen J.A."/>
        </authorList>
    </citation>
    <scope>NUCLEOTIDE SEQUENCE</scope>
    <source>
        <strain>DSM 1100</strain>
    </source>
</reference>
<dbReference type="HOGENOM" id="CLU_050006_3_0_10"/>
<evidence type="ECO:0000256" key="1">
    <source>
        <dbReference type="ARBA" id="ARBA00023235"/>
    </source>
</evidence>
<dbReference type="Pfam" id="PF01261">
    <property type="entry name" value="AP_endonuc_2"/>
    <property type="match status" value="1"/>
</dbReference>
<dbReference type="PANTHER" id="PTHR43489">
    <property type="entry name" value="ISOMERASE"/>
    <property type="match status" value="1"/>
</dbReference>
<dbReference type="EMBL" id="CP002691">
    <property type="protein sequence ID" value="AEE50381.1"/>
    <property type="molecule type" value="Genomic_DNA"/>
</dbReference>
<evidence type="ECO:0000259" key="2">
    <source>
        <dbReference type="Pfam" id="PF01261"/>
    </source>
</evidence>
<dbReference type="InterPro" id="IPR036237">
    <property type="entry name" value="Xyl_isomerase-like_sf"/>
</dbReference>
<feature type="domain" description="Xylose isomerase-like TIM barrel" evidence="2">
    <location>
        <begin position="98"/>
        <end position="289"/>
    </location>
</feature>
<keyword evidence="4" id="KW-1185">Reference proteome</keyword>
<dbReference type="PANTHER" id="PTHR43489:SF3">
    <property type="entry name" value="XYLOSE ISOMERASE DOMAIN PROTEIN TIM BARREL"/>
    <property type="match status" value="1"/>
</dbReference>
<dbReference type="InterPro" id="IPR050417">
    <property type="entry name" value="Sugar_Epim/Isomerase"/>
</dbReference>
<proteinExistence type="predicted"/>
<dbReference type="GO" id="GO:0016853">
    <property type="term" value="F:isomerase activity"/>
    <property type="evidence" value="ECO:0007669"/>
    <property type="project" value="UniProtKB-KW"/>
</dbReference>
<dbReference type="InterPro" id="IPR013022">
    <property type="entry name" value="Xyl_isomerase-like_TIM-brl"/>
</dbReference>
<dbReference type="AlphaFoldDB" id="F4KXL0"/>
<evidence type="ECO:0000313" key="4">
    <source>
        <dbReference type="Proteomes" id="UP000008461"/>
    </source>
</evidence>
<dbReference type="eggNOG" id="COG3622">
    <property type="taxonomic scope" value="Bacteria"/>
</dbReference>
<sequence>MRNPIIYAREDNRKNAINMNRREAINTGLLGLAATQVPGMTSMLSGSHKKESTMDSKAPFQHSVCKWCFNDLPLEAMAEKVKDMGITSIELVGVNDWATLKKYGMTCAIGNAPFISLTDGFNEVNNHAKYHSMFPELLQKAADAGIPNIIVFSGNRRGKSDVEGLENCAKGLEPIVKQAEKLGVNIVMELLNSKVNHKDYQCDHSEWGVQLLEKMGSPNMKLLYDIYHMQIMEGDVIATIKKHNKYFGHYHTAGVPGRHEIDESQELNYPAIMKAIAATGYKGFVAQEFIPVAQDKLGSLRKAVEICDVTA</sequence>
<keyword evidence="1 3" id="KW-0413">Isomerase</keyword>
<dbReference type="Proteomes" id="UP000008461">
    <property type="component" value="Chromosome"/>
</dbReference>
<reference evidence="3 4" key="1">
    <citation type="journal article" date="2011" name="Stand. Genomic Sci.">
        <title>Complete genome sequence of Haliscomenobacter hydrossis type strain (O).</title>
        <authorList>
            <consortium name="US DOE Joint Genome Institute (JGI-PGF)"/>
            <person name="Daligault H."/>
            <person name="Lapidus A."/>
            <person name="Zeytun A."/>
            <person name="Nolan M."/>
            <person name="Lucas S."/>
            <person name="Del Rio T.G."/>
            <person name="Tice H."/>
            <person name="Cheng J.F."/>
            <person name="Tapia R."/>
            <person name="Han C."/>
            <person name="Goodwin L."/>
            <person name="Pitluck S."/>
            <person name="Liolios K."/>
            <person name="Pagani I."/>
            <person name="Ivanova N."/>
            <person name="Huntemann M."/>
            <person name="Mavromatis K."/>
            <person name="Mikhailova N."/>
            <person name="Pati A."/>
            <person name="Chen A."/>
            <person name="Palaniappan K."/>
            <person name="Land M."/>
            <person name="Hauser L."/>
            <person name="Brambilla E.M."/>
            <person name="Rohde M."/>
            <person name="Verbarg S."/>
            <person name="Goker M."/>
            <person name="Bristow J."/>
            <person name="Eisen J.A."/>
            <person name="Markowitz V."/>
            <person name="Hugenholtz P."/>
            <person name="Kyrpides N.C."/>
            <person name="Klenk H.P."/>
            <person name="Woyke T."/>
        </authorList>
    </citation>
    <scope>NUCLEOTIDE SEQUENCE [LARGE SCALE GENOMIC DNA]</scope>
    <source>
        <strain evidence="4">ATCC 27775 / DSM 1100 / LMG 10767 / O</strain>
    </source>
</reference>
<dbReference type="KEGG" id="hhy:Halhy_2508"/>